<evidence type="ECO:0000256" key="2">
    <source>
        <dbReference type="SAM" id="Phobius"/>
    </source>
</evidence>
<dbReference type="Proteomes" id="UP000002009">
    <property type="component" value="Chromosome 6"/>
</dbReference>
<dbReference type="EMBL" id="CP001327">
    <property type="protein sequence ID" value="ACO64002.1"/>
    <property type="molecule type" value="Genomic_DNA"/>
</dbReference>
<accession>C1E7L1</accession>
<dbReference type="KEGG" id="mis:MICPUN_59050"/>
<feature type="transmembrane region" description="Helical" evidence="2">
    <location>
        <begin position="36"/>
        <end position="56"/>
    </location>
</feature>
<feature type="region of interest" description="Disordered" evidence="1">
    <location>
        <begin position="65"/>
        <end position="125"/>
    </location>
</feature>
<feature type="compositionally biased region" description="Low complexity" evidence="1">
    <location>
        <begin position="544"/>
        <end position="572"/>
    </location>
</feature>
<feature type="compositionally biased region" description="Polar residues" evidence="1">
    <location>
        <begin position="383"/>
        <end position="393"/>
    </location>
</feature>
<keyword evidence="2" id="KW-0812">Transmembrane</keyword>
<feature type="compositionally biased region" description="Basic residues" evidence="1">
    <location>
        <begin position="400"/>
        <end position="413"/>
    </location>
</feature>
<feature type="region of interest" description="Disordered" evidence="1">
    <location>
        <begin position="311"/>
        <end position="419"/>
    </location>
</feature>
<keyword evidence="2" id="KW-0472">Membrane</keyword>
<name>C1E7L1_MICCC</name>
<proteinExistence type="predicted"/>
<evidence type="ECO:0000256" key="1">
    <source>
        <dbReference type="SAM" id="MobiDB-lite"/>
    </source>
</evidence>
<reference evidence="3 4" key="1">
    <citation type="journal article" date="2009" name="Science">
        <title>Green evolution and dynamic adaptations revealed by genomes of the marine picoeukaryotes Micromonas.</title>
        <authorList>
            <person name="Worden A.Z."/>
            <person name="Lee J.H."/>
            <person name="Mock T."/>
            <person name="Rouze P."/>
            <person name="Simmons M.P."/>
            <person name="Aerts A.L."/>
            <person name="Allen A.E."/>
            <person name="Cuvelier M.L."/>
            <person name="Derelle E."/>
            <person name="Everett M.V."/>
            <person name="Foulon E."/>
            <person name="Grimwood J."/>
            <person name="Gundlach H."/>
            <person name="Henrissat B."/>
            <person name="Napoli C."/>
            <person name="McDonald S.M."/>
            <person name="Parker M.S."/>
            <person name="Rombauts S."/>
            <person name="Salamov A."/>
            <person name="Von Dassow P."/>
            <person name="Badger J.H."/>
            <person name="Coutinho P.M."/>
            <person name="Demir E."/>
            <person name="Dubchak I."/>
            <person name="Gentemann C."/>
            <person name="Eikrem W."/>
            <person name="Gready J.E."/>
            <person name="John U."/>
            <person name="Lanier W."/>
            <person name="Lindquist E.A."/>
            <person name="Lucas S."/>
            <person name="Mayer K.F."/>
            <person name="Moreau H."/>
            <person name="Not F."/>
            <person name="Otillar R."/>
            <person name="Panaud O."/>
            <person name="Pangilinan J."/>
            <person name="Paulsen I."/>
            <person name="Piegu B."/>
            <person name="Poliakov A."/>
            <person name="Robbens S."/>
            <person name="Schmutz J."/>
            <person name="Toulza E."/>
            <person name="Wyss T."/>
            <person name="Zelensky A."/>
            <person name="Zhou K."/>
            <person name="Armbrust E.V."/>
            <person name="Bhattacharya D."/>
            <person name="Goodenough U.W."/>
            <person name="Van de Peer Y."/>
            <person name="Grigoriev I.V."/>
        </authorList>
    </citation>
    <scope>NUCLEOTIDE SEQUENCE [LARGE SCALE GENOMIC DNA]</scope>
    <source>
        <strain evidence="4">RCC299 / NOUM17</strain>
    </source>
</reference>
<dbReference type="GeneID" id="8244032"/>
<dbReference type="InParanoid" id="C1E7L1"/>
<evidence type="ECO:0000313" key="3">
    <source>
        <dbReference type="EMBL" id="ACO64002.1"/>
    </source>
</evidence>
<organism evidence="3 4">
    <name type="scientific">Micromonas commoda (strain RCC299 / NOUM17 / CCMP2709)</name>
    <name type="common">Picoplanktonic green alga</name>
    <dbReference type="NCBI Taxonomy" id="296587"/>
    <lineage>
        <taxon>Eukaryota</taxon>
        <taxon>Viridiplantae</taxon>
        <taxon>Chlorophyta</taxon>
        <taxon>Mamiellophyceae</taxon>
        <taxon>Mamiellales</taxon>
        <taxon>Mamiellaceae</taxon>
        <taxon>Micromonas</taxon>
    </lineage>
</organism>
<dbReference type="RefSeq" id="XP_002502744.1">
    <property type="nucleotide sequence ID" value="XM_002502698.1"/>
</dbReference>
<keyword evidence="4" id="KW-1185">Reference proteome</keyword>
<gene>
    <name evidence="3" type="ORF">MICPUN_59050</name>
</gene>
<protein>
    <submittedName>
        <fullName evidence="3">Uncharacterized protein</fullName>
    </submittedName>
</protein>
<dbReference type="AlphaFoldDB" id="C1E7L1"/>
<evidence type="ECO:0000313" key="4">
    <source>
        <dbReference type="Proteomes" id="UP000002009"/>
    </source>
</evidence>
<feature type="compositionally biased region" description="Basic and acidic residues" evidence="1">
    <location>
        <begin position="325"/>
        <end position="338"/>
    </location>
</feature>
<keyword evidence="2" id="KW-1133">Transmembrane helix</keyword>
<feature type="region of interest" description="Disordered" evidence="1">
    <location>
        <begin position="526"/>
        <end position="634"/>
    </location>
</feature>
<feature type="compositionally biased region" description="Low complexity" evidence="1">
    <location>
        <begin position="70"/>
        <end position="84"/>
    </location>
</feature>
<feature type="compositionally biased region" description="Basic and acidic residues" evidence="1">
    <location>
        <begin position="352"/>
        <end position="361"/>
    </location>
</feature>
<sequence>MRASRDDERWTSVPLLDSDDGAAAARRHARGRTGRWVAAGAAVGAIALVLVAALALTDPARRRGVATSDAAPKPATRANAAHAATLGRTSSSDANDDGRAGHLAARRRRSPRDAPLSAARVVPGVGSGVGENEMVTLVDLDDLDEETGEKSEAQRGWRKGDERWLKPSTIEAHVHAADDELTNEFLDELPTRVPAHAIAEVKWAKFDETRDRVLPPADVGSYAGEEIDWTVVREKKAAAAGAAAEGAKQNERIRLIVESERLAAEQARWSDSTYGSAAPSGSFILAPICLAVVSSVVVIAVLLVRNRGPYGVDGKGGDDGGDMGGHVREDDRRVRGSEGESILGETDGGSKGSDRDVESGDVRLGGIIGEGGDANRRSMDGAESSSVADSHSFANYGATKNHHHHHHHHHHGGGRNSDAANLRGLMAGFGSRNTAMDRLIDDSRSDVAPSEAPSTVFEINPPRWVARMFGAGGPRDSGNSAVGVEEAAVAAALERGNSSRGESVFSAADFSDAEAYAYAMRLRSGTKSYPRGKPHSQPGHPHHANAPAADGTGRASAAGRAVATSAHASAFAAPPPPHLQSRSAGGGGGGAAAAAAGGSGKPPRPFVGAAMAGAGRPVPPDRPPRIVKSTTRFL</sequence>